<keyword evidence="1" id="KW-0812">Transmembrane</keyword>
<keyword evidence="1" id="KW-0472">Membrane</keyword>
<feature type="domain" description="Zinc-ribbon" evidence="2">
    <location>
        <begin position="2"/>
        <end position="23"/>
    </location>
</feature>
<protein>
    <recommendedName>
        <fullName evidence="2">Zinc-ribbon domain-containing protein</fullName>
    </recommendedName>
</protein>
<reference evidence="3" key="1">
    <citation type="journal article" date="2014" name="Genome Biol. Evol.">
        <title>Pangenome evidence for extensive interdomain horizontal transfer affecting lineage core and shell genes in uncultured planktonic thaumarchaeota and euryarchaeota.</title>
        <authorList>
            <person name="Deschamps P."/>
            <person name="Zivanovic Y."/>
            <person name="Moreira D."/>
            <person name="Rodriguez-Valera F."/>
            <person name="Lopez-Garcia P."/>
        </authorList>
    </citation>
    <scope>NUCLEOTIDE SEQUENCE</scope>
</reference>
<name>A0A075GHD0_9ARCH</name>
<evidence type="ECO:0000256" key="1">
    <source>
        <dbReference type="SAM" id="Phobius"/>
    </source>
</evidence>
<evidence type="ECO:0000259" key="2">
    <source>
        <dbReference type="Pfam" id="PF13240"/>
    </source>
</evidence>
<dbReference type="InterPro" id="IPR026870">
    <property type="entry name" value="Zinc_ribbon_dom"/>
</dbReference>
<dbReference type="Pfam" id="PF13240">
    <property type="entry name" value="Zn_Ribbon_1"/>
    <property type="match status" value="1"/>
</dbReference>
<dbReference type="SUPFAM" id="SSF46565">
    <property type="entry name" value="Chaperone J-domain"/>
    <property type="match status" value="1"/>
</dbReference>
<dbReference type="AlphaFoldDB" id="A0A075GHD0"/>
<accession>A0A075GHD0</accession>
<organism evidence="3">
    <name type="scientific">uncultured marine thaumarchaeote KM3_140_D09</name>
    <dbReference type="NCBI Taxonomy" id="1456009"/>
    <lineage>
        <taxon>Archaea</taxon>
        <taxon>Nitrososphaerota</taxon>
        <taxon>environmental samples</taxon>
    </lineage>
</organism>
<proteinExistence type="predicted"/>
<keyword evidence="1" id="KW-1133">Transmembrane helix</keyword>
<dbReference type="Gene3D" id="1.10.287.110">
    <property type="entry name" value="DnaJ domain"/>
    <property type="match status" value="1"/>
</dbReference>
<evidence type="ECO:0000313" key="3">
    <source>
        <dbReference type="EMBL" id="AIF00998.1"/>
    </source>
</evidence>
<dbReference type="InterPro" id="IPR036869">
    <property type="entry name" value="J_dom_sf"/>
</dbReference>
<dbReference type="EMBL" id="KF900609">
    <property type="protein sequence ID" value="AIF00998.1"/>
    <property type="molecule type" value="Genomic_DNA"/>
</dbReference>
<feature type="transmembrane region" description="Helical" evidence="1">
    <location>
        <begin position="151"/>
        <end position="171"/>
    </location>
</feature>
<sequence length="174" mass="19858">MFCGQCGTEIKENDSFCTVCGRESAARKVEVEEKQQIEQSVNNWSDLYKSAKKLPKKKPRKKAAVKKEEEETLVEYEKDYLKRLNKKPRKKAADYAADEMKQARRKKILKAHPDRGGSDEELKKVLEESKKHVSSSALPQSSFSPSKATSFLIKFGIFTAFGFLFGFLMYASGW</sequence>